<keyword evidence="4" id="KW-0808">Transferase</keyword>
<feature type="domain" description="DNA polymerase III beta sliding clamp N-terminal" evidence="10">
    <location>
        <begin position="28"/>
        <end position="142"/>
    </location>
</feature>
<evidence type="ECO:0000256" key="4">
    <source>
        <dbReference type="ARBA" id="ARBA00022679"/>
    </source>
</evidence>
<dbReference type="PANTHER" id="PTHR30478:SF0">
    <property type="entry name" value="BETA SLIDING CLAMP"/>
    <property type="match status" value="1"/>
</dbReference>
<sequence length="579" mass="61340">MTTTVDAVAPAAEQAAAIADSPPRFNTNVDRKALLEAGSGVSASLPIRPAAPVLAGILLEAADGHLTLSAWDYNHATRDRIPAETTTPGRVLVHGKLLPDLLKKLDADRVALVADGSQPIVQAGPTRYTLQTLPVEDYPQLPAIPPGGGWVDAPALVAAIKRVIISAASEDTIPMLTGIQITGVGKTLTLAGTDRFRLATAEVPWIPDDPDAEPWTALLPTKLLKTVAKRWAKTVGDLRLTWQPDASDEIAAEAKALQVLAELESRMWHGHPDVVKAREVAEQRTKLRIAAEHRAGLAGLAFGEQHTTGRCLSGEYVRYRSLFPTQNTGAVADTKALLAGVERVALVADRTSPIRLSFDGTAVLLEAGAGDEAQSCETVAAAWPGQTPLVASFNPAYLIDGLKTLGTQYVRFGFTIASKPAVLTGHHNLTADDYDGYRYLMMPLRTPGQDAAPEPEPAASEHQQVPATDAQQPTSGQQEDQQRAAFMASVGTSCLGRAVAAAHREQRDARGTIAMLRAGVDAESADWLEERGTQDMNEIIAETEAFITWARTAPASCGPDCAACAAVTAESGREGGDLP</sequence>
<protein>
    <recommendedName>
        <fullName evidence="15">DNA-directed DNA polymerase</fullName>
    </recommendedName>
</protein>
<name>A0ABS5KKI1_9ACTN</name>
<dbReference type="SMART" id="SM00480">
    <property type="entry name" value="POL3Bc"/>
    <property type="match status" value="1"/>
</dbReference>
<evidence type="ECO:0000256" key="7">
    <source>
        <dbReference type="ARBA" id="ARBA00022932"/>
    </source>
</evidence>
<dbReference type="Proteomes" id="UP000730482">
    <property type="component" value="Unassembled WGS sequence"/>
</dbReference>
<comment type="similarity">
    <text evidence="2">Belongs to the beta sliding clamp family.</text>
</comment>
<dbReference type="SUPFAM" id="SSF55979">
    <property type="entry name" value="DNA clamp"/>
    <property type="match status" value="3"/>
</dbReference>
<feature type="domain" description="DNA polymerase III beta sliding clamp C-terminal" evidence="12">
    <location>
        <begin position="320"/>
        <end position="430"/>
    </location>
</feature>
<keyword evidence="8" id="KW-0238">DNA-binding</keyword>
<evidence type="ECO:0000259" key="10">
    <source>
        <dbReference type="Pfam" id="PF00712"/>
    </source>
</evidence>
<dbReference type="EMBL" id="JAAFYZ010000010">
    <property type="protein sequence ID" value="MBS2546216.1"/>
    <property type="molecule type" value="Genomic_DNA"/>
</dbReference>
<reference evidence="13 14" key="1">
    <citation type="submission" date="2020-02" db="EMBL/GenBank/DDBJ databases">
        <title>Acidophilic actinobacteria isolated from forest soil.</title>
        <authorList>
            <person name="Golinska P."/>
        </authorList>
    </citation>
    <scope>NUCLEOTIDE SEQUENCE [LARGE SCALE GENOMIC DNA]</scope>
    <source>
        <strain evidence="13 14">NL8</strain>
    </source>
</reference>
<dbReference type="Pfam" id="PF02767">
    <property type="entry name" value="DNA_pol3_beta_2"/>
    <property type="match status" value="1"/>
</dbReference>
<evidence type="ECO:0000256" key="8">
    <source>
        <dbReference type="ARBA" id="ARBA00023125"/>
    </source>
</evidence>
<dbReference type="Pfam" id="PF02768">
    <property type="entry name" value="DNA_pol3_beta_3"/>
    <property type="match status" value="1"/>
</dbReference>
<dbReference type="PANTHER" id="PTHR30478">
    <property type="entry name" value="DNA POLYMERASE III SUBUNIT BETA"/>
    <property type="match status" value="1"/>
</dbReference>
<keyword evidence="5" id="KW-0548">Nucleotidyltransferase</keyword>
<evidence type="ECO:0000256" key="9">
    <source>
        <dbReference type="SAM" id="MobiDB-lite"/>
    </source>
</evidence>
<keyword evidence="14" id="KW-1185">Reference proteome</keyword>
<gene>
    <name evidence="13" type="ORF">KGQ19_04975</name>
</gene>
<evidence type="ECO:0000259" key="12">
    <source>
        <dbReference type="Pfam" id="PF02768"/>
    </source>
</evidence>
<evidence type="ECO:0000256" key="5">
    <source>
        <dbReference type="ARBA" id="ARBA00022695"/>
    </source>
</evidence>
<evidence type="ECO:0000259" key="11">
    <source>
        <dbReference type="Pfam" id="PF02767"/>
    </source>
</evidence>
<proteinExistence type="inferred from homology"/>
<feature type="region of interest" description="Disordered" evidence="9">
    <location>
        <begin position="445"/>
        <end position="483"/>
    </location>
</feature>
<evidence type="ECO:0000256" key="3">
    <source>
        <dbReference type="ARBA" id="ARBA00022490"/>
    </source>
</evidence>
<dbReference type="RefSeq" id="WP_212007866.1">
    <property type="nucleotide sequence ID" value="NZ_JAAFYZ010000010.1"/>
</dbReference>
<dbReference type="InterPro" id="IPR001001">
    <property type="entry name" value="DNA_polIII_beta"/>
</dbReference>
<evidence type="ECO:0000256" key="2">
    <source>
        <dbReference type="ARBA" id="ARBA00010752"/>
    </source>
</evidence>
<evidence type="ECO:0000256" key="1">
    <source>
        <dbReference type="ARBA" id="ARBA00004496"/>
    </source>
</evidence>
<dbReference type="InterPro" id="IPR022634">
    <property type="entry name" value="DNA_polIII_beta_N"/>
</dbReference>
<evidence type="ECO:0000313" key="13">
    <source>
        <dbReference type="EMBL" id="MBS2546216.1"/>
    </source>
</evidence>
<accession>A0ABS5KKI1</accession>
<dbReference type="InterPro" id="IPR046938">
    <property type="entry name" value="DNA_clamp_sf"/>
</dbReference>
<evidence type="ECO:0008006" key="15">
    <source>
        <dbReference type="Google" id="ProtNLM"/>
    </source>
</evidence>
<feature type="compositionally biased region" description="Polar residues" evidence="9">
    <location>
        <begin position="462"/>
        <end position="479"/>
    </location>
</feature>
<feature type="domain" description="DNA polymerase III beta sliding clamp central" evidence="11">
    <location>
        <begin position="155"/>
        <end position="241"/>
    </location>
</feature>
<evidence type="ECO:0000313" key="14">
    <source>
        <dbReference type="Proteomes" id="UP000730482"/>
    </source>
</evidence>
<dbReference type="CDD" id="cd00140">
    <property type="entry name" value="beta_clamp"/>
    <property type="match status" value="1"/>
</dbReference>
<keyword evidence="3" id="KW-0963">Cytoplasm</keyword>
<dbReference type="Gene3D" id="3.10.150.10">
    <property type="entry name" value="DNA Polymerase III, subunit A, domain 2"/>
    <property type="match status" value="3"/>
</dbReference>
<keyword evidence="7" id="KW-0239">DNA-directed DNA polymerase</keyword>
<evidence type="ECO:0000256" key="6">
    <source>
        <dbReference type="ARBA" id="ARBA00022705"/>
    </source>
</evidence>
<organism evidence="13 14">
    <name type="scientific">Catenulispora pinistramenti</name>
    <dbReference type="NCBI Taxonomy" id="2705254"/>
    <lineage>
        <taxon>Bacteria</taxon>
        <taxon>Bacillati</taxon>
        <taxon>Actinomycetota</taxon>
        <taxon>Actinomycetes</taxon>
        <taxon>Catenulisporales</taxon>
        <taxon>Catenulisporaceae</taxon>
        <taxon>Catenulispora</taxon>
    </lineage>
</organism>
<keyword evidence="6" id="KW-0235">DNA replication</keyword>
<comment type="subcellular location">
    <subcellularLocation>
        <location evidence="1">Cytoplasm</location>
    </subcellularLocation>
</comment>
<dbReference type="Pfam" id="PF00712">
    <property type="entry name" value="DNA_pol3_beta"/>
    <property type="match status" value="1"/>
</dbReference>
<dbReference type="InterPro" id="IPR022637">
    <property type="entry name" value="DNA_polIII_beta_cen"/>
</dbReference>
<dbReference type="InterPro" id="IPR022635">
    <property type="entry name" value="DNA_polIII_beta_C"/>
</dbReference>
<comment type="caution">
    <text evidence="13">The sequence shown here is derived from an EMBL/GenBank/DDBJ whole genome shotgun (WGS) entry which is preliminary data.</text>
</comment>